<evidence type="ECO:0000256" key="8">
    <source>
        <dbReference type="SAM" id="Phobius"/>
    </source>
</evidence>
<comment type="caution">
    <text evidence="10">The sequence shown here is derived from an EMBL/GenBank/DDBJ whole genome shotgun (WGS) entry which is preliminary data.</text>
</comment>
<dbReference type="PROSITE" id="PS00198">
    <property type="entry name" value="4FE4S_FER_1"/>
    <property type="match status" value="1"/>
</dbReference>
<dbReference type="EMBL" id="JAEDAL010000002">
    <property type="protein sequence ID" value="MBH9552294.1"/>
    <property type="molecule type" value="Genomic_DNA"/>
</dbReference>
<keyword evidence="8" id="KW-1133">Transmembrane helix</keyword>
<keyword evidence="7" id="KW-0411">Iron-sulfur</keyword>
<dbReference type="Pfam" id="PF12801">
    <property type="entry name" value="Fer4_5"/>
    <property type="match status" value="2"/>
</dbReference>
<dbReference type="InterPro" id="IPR011886">
    <property type="entry name" value="NapH_MauN"/>
</dbReference>
<organism evidence="10 11">
    <name type="scientific">Inhella gelatinilytica</name>
    <dbReference type="NCBI Taxonomy" id="2795030"/>
    <lineage>
        <taxon>Bacteria</taxon>
        <taxon>Pseudomonadati</taxon>
        <taxon>Pseudomonadota</taxon>
        <taxon>Betaproteobacteria</taxon>
        <taxon>Burkholderiales</taxon>
        <taxon>Sphaerotilaceae</taxon>
        <taxon>Inhella</taxon>
    </lineage>
</organism>
<evidence type="ECO:0000256" key="1">
    <source>
        <dbReference type="ARBA" id="ARBA00022448"/>
    </source>
</evidence>
<reference evidence="10" key="1">
    <citation type="submission" date="2020-12" db="EMBL/GenBank/DDBJ databases">
        <title>The genome sequence of Inhella sp. 4Y17.</title>
        <authorList>
            <person name="Liu Y."/>
        </authorList>
    </citation>
    <scope>NUCLEOTIDE SEQUENCE</scope>
    <source>
        <strain evidence="10">4Y10</strain>
    </source>
</reference>
<feature type="domain" description="4Fe-4S ferredoxin-type" evidence="9">
    <location>
        <begin position="207"/>
        <end position="238"/>
    </location>
</feature>
<proteinExistence type="predicted"/>
<dbReference type="Gene3D" id="3.30.70.20">
    <property type="match status" value="1"/>
</dbReference>
<feature type="transmembrane region" description="Helical" evidence="8">
    <location>
        <begin position="130"/>
        <end position="148"/>
    </location>
</feature>
<dbReference type="SUPFAM" id="SSF54862">
    <property type="entry name" value="4Fe-4S ferredoxins"/>
    <property type="match status" value="1"/>
</dbReference>
<sequence>MTSRVLTTGWRGQRFLLARRAVQISVLLLFLAGPWWGITWLQGNLSASQVLHTVPLTDPFVWLQTLMAGHAPQAQAALGAAIVLVFYAVVGGRSYCAWVCPVNAVTDSAAWLRERWGWRTGVRLPRRARWALLALALGLPVLLGTVVWELVNPVSMLQRGLLFGLGLGWAVVVAVFLADLLLVPRAWCGHLCPHGAFYSLLGRRSLLRVRAQRREDCDDCGDCYRVCPEPQILKPVLKGEGSRLIDTGQCSNCGRCIDRCPQDVFEMGWRGTGRVGPNP</sequence>
<evidence type="ECO:0000313" key="11">
    <source>
        <dbReference type="Proteomes" id="UP000620139"/>
    </source>
</evidence>
<evidence type="ECO:0000256" key="3">
    <source>
        <dbReference type="ARBA" id="ARBA00022723"/>
    </source>
</evidence>
<dbReference type="GO" id="GO:0046872">
    <property type="term" value="F:metal ion binding"/>
    <property type="evidence" value="ECO:0007669"/>
    <property type="project" value="UniProtKB-KW"/>
</dbReference>
<feature type="domain" description="4Fe-4S ferredoxin-type" evidence="9">
    <location>
        <begin position="241"/>
        <end position="270"/>
    </location>
</feature>
<feature type="transmembrane region" description="Helical" evidence="8">
    <location>
        <begin position="160"/>
        <end position="183"/>
    </location>
</feature>
<keyword evidence="6" id="KW-0408">Iron</keyword>
<dbReference type="GO" id="GO:0051539">
    <property type="term" value="F:4 iron, 4 sulfur cluster binding"/>
    <property type="evidence" value="ECO:0007669"/>
    <property type="project" value="UniProtKB-KW"/>
</dbReference>
<dbReference type="AlphaFoldDB" id="A0A931IUB6"/>
<dbReference type="GO" id="GO:0005886">
    <property type="term" value="C:plasma membrane"/>
    <property type="evidence" value="ECO:0007669"/>
    <property type="project" value="TreeGrafter"/>
</dbReference>
<evidence type="ECO:0000256" key="6">
    <source>
        <dbReference type="ARBA" id="ARBA00023004"/>
    </source>
</evidence>
<keyword evidence="5" id="KW-0249">Electron transport</keyword>
<keyword evidence="1" id="KW-0813">Transport</keyword>
<accession>A0A931IUB6</accession>
<evidence type="ECO:0000313" key="10">
    <source>
        <dbReference type="EMBL" id="MBH9552294.1"/>
    </source>
</evidence>
<dbReference type="PROSITE" id="PS51379">
    <property type="entry name" value="4FE4S_FER_2"/>
    <property type="match status" value="2"/>
</dbReference>
<evidence type="ECO:0000256" key="4">
    <source>
        <dbReference type="ARBA" id="ARBA00022737"/>
    </source>
</evidence>
<gene>
    <name evidence="10" type="primary">napH</name>
    <name evidence="10" type="ORF">I7X43_05450</name>
</gene>
<dbReference type="Pfam" id="PF12838">
    <property type="entry name" value="Fer4_7"/>
    <property type="match status" value="1"/>
</dbReference>
<keyword evidence="8" id="KW-0472">Membrane</keyword>
<keyword evidence="11" id="KW-1185">Reference proteome</keyword>
<keyword evidence="3" id="KW-0479">Metal-binding</keyword>
<feature type="transmembrane region" description="Helical" evidence="8">
    <location>
        <begin position="21"/>
        <end position="41"/>
    </location>
</feature>
<dbReference type="RefSeq" id="WP_198099915.1">
    <property type="nucleotide sequence ID" value="NZ_JAEDAL010000002.1"/>
</dbReference>
<keyword evidence="8" id="KW-0812">Transmembrane</keyword>
<dbReference type="NCBIfam" id="NF007013">
    <property type="entry name" value="PRK09477.1"/>
    <property type="match status" value="1"/>
</dbReference>
<feature type="transmembrane region" description="Helical" evidence="8">
    <location>
        <begin position="61"/>
        <end position="89"/>
    </location>
</feature>
<dbReference type="PANTHER" id="PTHR30176:SF3">
    <property type="entry name" value="FERREDOXIN-TYPE PROTEIN NAPH"/>
    <property type="match status" value="1"/>
</dbReference>
<evidence type="ECO:0000256" key="2">
    <source>
        <dbReference type="ARBA" id="ARBA00022485"/>
    </source>
</evidence>
<dbReference type="PANTHER" id="PTHR30176">
    <property type="entry name" value="FERREDOXIN-TYPE PROTEIN NAPH"/>
    <property type="match status" value="1"/>
</dbReference>
<evidence type="ECO:0000259" key="9">
    <source>
        <dbReference type="PROSITE" id="PS51379"/>
    </source>
</evidence>
<dbReference type="NCBIfam" id="TIGR02163">
    <property type="entry name" value="napH"/>
    <property type="match status" value="1"/>
</dbReference>
<dbReference type="InterPro" id="IPR051684">
    <property type="entry name" value="Electron_Trans/Redox"/>
</dbReference>
<name>A0A931IUB6_9BURK</name>
<keyword evidence="2" id="KW-0004">4Fe-4S</keyword>
<dbReference type="InterPro" id="IPR017900">
    <property type="entry name" value="4Fe4S_Fe_S_CS"/>
</dbReference>
<protein>
    <submittedName>
        <fullName evidence="10">Quinol dehydrogenase ferredoxin subunit NapH</fullName>
    </submittedName>
</protein>
<evidence type="ECO:0000256" key="5">
    <source>
        <dbReference type="ARBA" id="ARBA00022982"/>
    </source>
</evidence>
<keyword evidence="4" id="KW-0677">Repeat</keyword>
<evidence type="ECO:0000256" key="7">
    <source>
        <dbReference type="ARBA" id="ARBA00023014"/>
    </source>
</evidence>
<dbReference type="Proteomes" id="UP000620139">
    <property type="component" value="Unassembled WGS sequence"/>
</dbReference>
<dbReference type="InterPro" id="IPR017896">
    <property type="entry name" value="4Fe4S_Fe-S-bd"/>
</dbReference>